<feature type="domain" description="PDZ" evidence="5">
    <location>
        <begin position="289"/>
        <end position="361"/>
    </location>
</feature>
<dbReference type="GO" id="GO:0060088">
    <property type="term" value="P:auditory receptor cell stereocilium organization"/>
    <property type="evidence" value="ECO:0007669"/>
    <property type="project" value="TreeGrafter"/>
</dbReference>
<gene>
    <name evidence="6" type="ORF">fugu_000302</name>
</gene>
<dbReference type="GO" id="GO:0005929">
    <property type="term" value="C:cilium"/>
    <property type="evidence" value="ECO:0007669"/>
    <property type="project" value="TreeGrafter"/>
</dbReference>
<dbReference type="PANTHER" id="PTHR23116:SF29">
    <property type="entry name" value="PDZ DOMAIN-CONTAINING PROTEIN 7"/>
    <property type="match status" value="1"/>
</dbReference>
<dbReference type="InterPro" id="IPR051844">
    <property type="entry name" value="USH2_Complex_Protein"/>
</dbReference>
<dbReference type="FunFam" id="2.30.42.10:FF:000171">
    <property type="entry name" value="PDZ domain containing 7"/>
    <property type="match status" value="1"/>
</dbReference>
<evidence type="ECO:0000313" key="7">
    <source>
        <dbReference type="Proteomes" id="UP000516260"/>
    </source>
</evidence>
<dbReference type="PANTHER" id="PTHR23116">
    <property type="entry name" value="PDZ DOMAIN CONTAINING WHIRLIN AND HARMONIN-RELATED"/>
    <property type="match status" value="1"/>
</dbReference>
<feature type="compositionally biased region" description="Polar residues" evidence="4">
    <location>
        <begin position="254"/>
        <end position="266"/>
    </location>
</feature>
<dbReference type="SUPFAM" id="SSF50156">
    <property type="entry name" value="PDZ domain-like"/>
    <property type="match status" value="1"/>
</dbReference>
<dbReference type="GO" id="GO:0032426">
    <property type="term" value="C:stereocilium tip"/>
    <property type="evidence" value="ECO:0007669"/>
    <property type="project" value="TreeGrafter"/>
</dbReference>
<dbReference type="SMART" id="SM00228">
    <property type="entry name" value="PDZ"/>
    <property type="match status" value="1"/>
</dbReference>
<evidence type="ECO:0000313" key="6">
    <source>
        <dbReference type="EMBL" id="TNN03273.1"/>
    </source>
</evidence>
<feature type="region of interest" description="Disordered" evidence="4">
    <location>
        <begin position="195"/>
        <end position="238"/>
    </location>
</feature>
<dbReference type="Proteomes" id="UP000516260">
    <property type="component" value="Chromosome 1"/>
</dbReference>
<keyword evidence="3" id="KW-0966">Cell projection</keyword>
<dbReference type="GO" id="GO:0002142">
    <property type="term" value="C:stereocilia ankle link complex"/>
    <property type="evidence" value="ECO:0007669"/>
    <property type="project" value="TreeGrafter"/>
</dbReference>
<comment type="caution">
    <text evidence="6">The sequence shown here is derived from an EMBL/GenBank/DDBJ whole genome shotgun (WGS) entry which is preliminary data.</text>
</comment>
<dbReference type="PROSITE" id="PS50106">
    <property type="entry name" value="PDZ"/>
    <property type="match status" value="1"/>
</dbReference>
<proteinExistence type="predicted"/>
<evidence type="ECO:0000256" key="3">
    <source>
        <dbReference type="ARBA" id="ARBA00023273"/>
    </source>
</evidence>
<keyword evidence="2" id="KW-0677">Repeat</keyword>
<dbReference type="GO" id="GO:0007605">
    <property type="term" value="P:sensory perception of sound"/>
    <property type="evidence" value="ECO:0007669"/>
    <property type="project" value="TreeGrafter"/>
</dbReference>
<dbReference type="Pfam" id="PF00595">
    <property type="entry name" value="PDZ"/>
    <property type="match status" value="1"/>
</dbReference>
<accession>A0A4Z2CGB8</accession>
<dbReference type="Gene3D" id="1.20.1160.20">
    <property type="match status" value="1"/>
</dbReference>
<dbReference type="InterPro" id="IPR036034">
    <property type="entry name" value="PDZ_sf"/>
</dbReference>
<evidence type="ECO:0000256" key="4">
    <source>
        <dbReference type="SAM" id="MobiDB-lite"/>
    </source>
</evidence>
<evidence type="ECO:0000256" key="2">
    <source>
        <dbReference type="ARBA" id="ARBA00022737"/>
    </source>
</evidence>
<dbReference type="Gene3D" id="2.30.42.10">
    <property type="match status" value="1"/>
</dbReference>
<dbReference type="AlphaFoldDB" id="A0A4Z2CGB8"/>
<evidence type="ECO:0000259" key="5">
    <source>
        <dbReference type="PROSITE" id="PS50106"/>
    </source>
</evidence>
<feature type="region of interest" description="Disordered" evidence="4">
    <location>
        <begin position="254"/>
        <end position="273"/>
    </location>
</feature>
<keyword evidence="7" id="KW-1185">Reference proteome</keyword>
<dbReference type="InterPro" id="IPR001478">
    <property type="entry name" value="PDZ"/>
</dbReference>
<protein>
    <recommendedName>
        <fullName evidence="5">PDZ domain-containing protein</fullName>
    </recommendedName>
</protein>
<dbReference type="EMBL" id="SWLE01000001">
    <property type="protein sequence ID" value="TNN03273.1"/>
    <property type="molecule type" value="Genomic_DNA"/>
</dbReference>
<sequence>MLGVVEDMARRLLTEEEAAAVMKTCRLYVAEGSVESLVRHLLVVLDRPEKLLLLREVRMLLPPSDLSVFNNMVTPVEVEAYDILKYRSVRSPPLRSPTAGRAPRRRLITPIPDYRGGFELHSAEEVEKESHLVGELEKLSLSGWKESRERPHSSRFFTPLLDVPLDGHGTHSRDLRTPSSSRTVLPNWLLAGNADLPPPLRTDIDSIEEGPLSDGAPPGAEQREAPTGLKVASSRYRVQPRRSRPSVLQVFNVSSGQQEVSEQTNGHPRASERNGLNGAVLEEEYHLKAVAISKTKQSLGISISGGMESKVQPMVKIEKIFPGGAASTCEVLKAGFELVSVDGISLQGVTHQHAVDIIRRAFSNKAKDPMVFMVKVPKNLTGA</sequence>
<evidence type="ECO:0000256" key="1">
    <source>
        <dbReference type="ARBA" id="ARBA00004316"/>
    </source>
</evidence>
<name>A0A4Z2CGB8_9TELE</name>
<dbReference type="CDD" id="cd06751">
    <property type="entry name" value="PDZ3_PDZD7-like"/>
    <property type="match status" value="1"/>
</dbReference>
<comment type="subcellular location">
    <subcellularLocation>
        <location evidence="1">Cell projection</location>
    </subcellularLocation>
</comment>
<reference evidence="6 7" key="1">
    <citation type="submission" date="2019-04" db="EMBL/GenBank/DDBJ databases">
        <title>The sequence and de novo assembly of Takifugu bimaculatus genome using PacBio and Hi-C technologies.</title>
        <authorList>
            <person name="Xu P."/>
            <person name="Liu B."/>
            <person name="Zhou Z."/>
        </authorList>
    </citation>
    <scope>NUCLEOTIDE SEQUENCE [LARGE SCALE GENOMIC DNA]</scope>
    <source>
        <strain evidence="6">TB-2018</strain>
        <tissue evidence="6">Muscle</tissue>
    </source>
</reference>
<dbReference type="GO" id="GO:0005886">
    <property type="term" value="C:plasma membrane"/>
    <property type="evidence" value="ECO:0007669"/>
    <property type="project" value="TreeGrafter"/>
</dbReference>
<organism evidence="6 7">
    <name type="scientific">Takifugu bimaculatus</name>
    <dbReference type="NCBI Taxonomy" id="433685"/>
    <lineage>
        <taxon>Eukaryota</taxon>
        <taxon>Metazoa</taxon>
        <taxon>Chordata</taxon>
        <taxon>Craniata</taxon>
        <taxon>Vertebrata</taxon>
        <taxon>Euteleostomi</taxon>
        <taxon>Actinopterygii</taxon>
        <taxon>Neopterygii</taxon>
        <taxon>Teleostei</taxon>
        <taxon>Neoteleostei</taxon>
        <taxon>Acanthomorphata</taxon>
        <taxon>Eupercaria</taxon>
        <taxon>Tetraodontiformes</taxon>
        <taxon>Tetradontoidea</taxon>
        <taxon>Tetraodontidae</taxon>
        <taxon>Takifugu</taxon>
    </lineage>
</organism>